<feature type="compositionally biased region" description="Low complexity" evidence="3">
    <location>
        <begin position="350"/>
        <end position="360"/>
    </location>
</feature>
<feature type="region of interest" description="Disordered" evidence="3">
    <location>
        <begin position="1"/>
        <end position="53"/>
    </location>
</feature>
<dbReference type="GO" id="GO:0005768">
    <property type="term" value="C:endosome"/>
    <property type="evidence" value="ECO:0007669"/>
    <property type="project" value="TreeGrafter"/>
</dbReference>
<protein>
    <submittedName>
        <fullName evidence="5">Protein kinase C and casein kinase substrate in neurons protein 1</fullName>
    </submittedName>
</protein>
<dbReference type="PANTHER" id="PTHR23065:SF11">
    <property type="entry name" value="SYNDAPIN, ISOFORM C"/>
    <property type="match status" value="1"/>
</dbReference>
<feature type="compositionally biased region" description="Low complexity" evidence="3">
    <location>
        <begin position="39"/>
        <end position="53"/>
    </location>
</feature>
<dbReference type="PROSITE" id="PS51741">
    <property type="entry name" value="F_BAR"/>
    <property type="match status" value="1"/>
</dbReference>
<dbReference type="GO" id="GO:0005886">
    <property type="term" value="C:plasma membrane"/>
    <property type="evidence" value="ECO:0007669"/>
    <property type="project" value="TreeGrafter"/>
</dbReference>
<evidence type="ECO:0000259" key="4">
    <source>
        <dbReference type="PROSITE" id="PS51741"/>
    </source>
</evidence>
<dbReference type="PANTHER" id="PTHR23065">
    <property type="entry name" value="PROLINE-SERINE-THREONINE PHOSPHATASE INTERACTING PROTEIN 1"/>
    <property type="match status" value="1"/>
</dbReference>
<keyword evidence="2" id="KW-0175">Coiled coil</keyword>
<evidence type="ECO:0000313" key="5">
    <source>
        <dbReference type="EMBL" id="KAK2570555.1"/>
    </source>
</evidence>
<dbReference type="InterPro" id="IPR031160">
    <property type="entry name" value="F_BAR_dom"/>
</dbReference>
<evidence type="ECO:0000313" key="6">
    <source>
        <dbReference type="Proteomes" id="UP001249851"/>
    </source>
</evidence>
<dbReference type="Pfam" id="PF00611">
    <property type="entry name" value="FCH"/>
    <property type="match status" value="1"/>
</dbReference>
<dbReference type="GO" id="GO:0005543">
    <property type="term" value="F:phospholipid binding"/>
    <property type="evidence" value="ECO:0007669"/>
    <property type="project" value="TreeGrafter"/>
</dbReference>
<evidence type="ECO:0000256" key="3">
    <source>
        <dbReference type="SAM" id="MobiDB-lite"/>
    </source>
</evidence>
<feature type="domain" description="F-BAR" evidence="4">
    <location>
        <begin position="54"/>
        <end position="325"/>
    </location>
</feature>
<dbReference type="SMART" id="SM00055">
    <property type="entry name" value="FCH"/>
    <property type="match status" value="1"/>
</dbReference>
<keyword evidence="5" id="KW-0808">Transferase</keyword>
<dbReference type="GO" id="GO:0007010">
    <property type="term" value="P:cytoskeleton organization"/>
    <property type="evidence" value="ECO:0007669"/>
    <property type="project" value="TreeGrafter"/>
</dbReference>
<dbReference type="FunFam" id="1.20.1270.60:FF:000009">
    <property type="entry name" value="Protein kinase C and casein kinase substrate in neurons 2"/>
    <property type="match status" value="1"/>
</dbReference>
<proteinExistence type="predicted"/>
<feature type="region of interest" description="Disordered" evidence="3">
    <location>
        <begin position="348"/>
        <end position="396"/>
    </location>
</feature>
<comment type="caution">
    <text evidence="5">The sequence shown here is derived from an EMBL/GenBank/DDBJ whole genome shotgun (WGS) entry which is preliminary data.</text>
</comment>
<accession>A0AAD9R016</accession>
<dbReference type="InterPro" id="IPR027267">
    <property type="entry name" value="AH/BAR_dom_sf"/>
</dbReference>
<dbReference type="GO" id="GO:0097320">
    <property type="term" value="P:plasma membrane tubulation"/>
    <property type="evidence" value="ECO:0007669"/>
    <property type="project" value="TreeGrafter"/>
</dbReference>
<organism evidence="5 6">
    <name type="scientific">Acropora cervicornis</name>
    <name type="common">Staghorn coral</name>
    <dbReference type="NCBI Taxonomy" id="6130"/>
    <lineage>
        <taxon>Eukaryota</taxon>
        <taxon>Metazoa</taxon>
        <taxon>Cnidaria</taxon>
        <taxon>Anthozoa</taxon>
        <taxon>Hexacorallia</taxon>
        <taxon>Scleractinia</taxon>
        <taxon>Astrocoeniina</taxon>
        <taxon>Acroporidae</taxon>
        <taxon>Acropora</taxon>
    </lineage>
</organism>
<evidence type="ECO:0000256" key="2">
    <source>
        <dbReference type="PROSITE-ProRule" id="PRU01077"/>
    </source>
</evidence>
<dbReference type="GO" id="GO:0030100">
    <property type="term" value="P:regulation of endocytosis"/>
    <property type="evidence" value="ECO:0007669"/>
    <property type="project" value="TreeGrafter"/>
</dbReference>
<dbReference type="AlphaFoldDB" id="A0AAD9R016"/>
<feature type="compositionally biased region" description="Polar residues" evidence="3">
    <location>
        <begin position="370"/>
        <end position="396"/>
    </location>
</feature>
<reference evidence="5" key="1">
    <citation type="journal article" date="2023" name="G3 (Bethesda)">
        <title>Whole genome assembly and annotation of the endangered Caribbean coral Acropora cervicornis.</title>
        <authorList>
            <person name="Selwyn J.D."/>
            <person name="Vollmer S.V."/>
        </authorList>
    </citation>
    <scope>NUCLEOTIDE SEQUENCE</scope>
    <source>
        <strain evidence="5">K2</strain>
    </source>
</reference>
<gene>
    <name evidence="5" type="ORF">P5673_004223</name>
</gene>
<dbReference type="Proteomes" id="UP001249851">
    <property type="component" value="Unassembled WGS sequence"/>
</dbReference>
<comment type="subcellular location">
    <subcellularLocation>
        <location evidence="1">Endomembrane system</location>
        <topology evidence="1">Peripheral membrane protein</topology>
    </subcellularLocation>
</comment>
<reference evidence="5" key="2">
    <citation type="journal article" date="2023" name="Science">
        <title>Genomic signatures of disease resistance in endangered staghorn corals.</title>
        <authorList>
            <person name="Vollmer S.V."/>
            <person name="Selwyn J.D."/>
            <person name="Despard B.A."/>
            <person name="Roesel C.L."/>
        </authorList>
    </citation>
    <scope>NUCLEOTIDE SEQUENCE</scope>
    <source>
        <strain evidence="5">K2</strain>
    </source>
</reference>
<dbReference type="SUPFAM" id="SSF103657">
    <property type="entry name" value="BAR/IMD domain-like"/>
    <property type="match status" value="1"/>
</dbReference>
<dbReference type="GO" id="GO:0016301">
    <property type="term" value="F:kinase activity"/>
    <property type="evidence" value="ECO:0007669"/>
    <property type="project" value="UniProtKB-KW"/>
</dbReference>
<dbReference type="EMBL" id="JARQWQ010000007">
    <property type="protein sequence ID" value="KAK2570555.1"/>
    <property type="molecule type" value="Genomic_DNA"/>
</dbReference>
<dbReference type="Gene3D" id="1.20.1270.60">
    <property type="entry name" value="Arfaptin homology (AH) domain/BAR domain"/>
    <property type="match status" value="1"/>
</dbReference>
<dbReference type="CDD" id="cd07655">
    <property type="entry name" value="F-BAR_PACSIN"/>
    <property type="match status" value="1"/>
</dbReference>
<dbReference type="InterPro" id="IPR001060">
    <property type="entry name" value="FCH_dom"/>
</dbReference>
<name>A0AAD9R016_ACRCE</name>
<keyword evidence="5" id="KW-0418">Kinase</keyword>
<keyword evidence="6" id="KW-1185">Reference proteome</keyword>
<sequence length="396" mass="45021">MENGDTDVPVDAQNEPNGSEVASYPQLGEIKDRTDNPNVSSPSWSSTVTATAPSSSSFNFWDVNGYKPTVKRIDDGARLCDDFLKLLAERAEIEGLYAAKLQGWSKKWKEFVNKGPEYGSLKSSWLNITNEADQLAEIHNELQIRLVNQVHGNLQKWKSSNYHKSLLSWKETKNAEDGFSKAQKPWTKRHEEVLKCKRAYYQACKARDLAEKLYKESSVEGSVTNEEQVRKLKDKASKATNDAQVTKEKYQDSLRDIGNYNPKYTEDMRYQFTKCQDTEEERKKFFKGTLITFSQQVSLVPHFSRISSIYSDLKATFEATDVLADVSWWAVNCGVEMPVIWPKFEEYTGQEEQQQQQQQPQPQPQPQQETAVTQADSSKSDTGSPATKKSSVCTTI</sequence>
<evidence type="ECO:0000256" key="1">
    <source>
        <dbReference type="ARBA" id="ARBA00004184"/>
    </source>
</evidence>